<organism evidence="2 3">
    <name type="scientific">Enteractinococcus helveticum</name>
    <dbReference type="NCBI Taxonomy" id="1837282"/>
    <lineage>
        <taxon>Bacteria</taxon>
        <taxon>Bacillati</taxon>
        <taxon>Actinomycetota</taxon>
        <taxon>Actinomycetes</taxon>
        <taxon>Micrococcales</taxon>
        <taxon>Micrococcaceae</taxon>
    </lineage>
</organism>
<gene>
    <name evidence="2" type="ORF">K8V32_10315</name>
</gene>
<dbReference type="RefSeq" id="WP_303906818.1">
    <property type="nucleotide sequence ID" value="NZ_DYXC01000116.1"/>
</dbReference>
<sequence>MLVSRRSSRYVTVACTANRWQRIIYGVVAIFMTAFGASALVDNLVVGLGGLLLAAGAAIMAMTGLCWTDWFAPRNQPAQPDQILGFPYVQGVITLDTTKR</sequence>
<evidence type="ECO:0000313" key="3">
    <source>
        <dbReference type="Proteomes" id="UP000703315"/>
    </source>
</evidence>
<protein>
    <submittedName>
        <fullName evidence="2">Uncharacterized protein</fullName>
    </submittedName>
</protein>
<accession>A0A921FPN8</accession>
<evidence type="ECO:0000256" key="1">
    <source>
        <dbReference type="SAM" id="Phobius"/>
    </source>
</evidence>
<dbReference type="Proteomes" id="UP000703315">
    <property type="component" value="Unassembled WGS sequence"/>
</dbReference>
<keyword evidence="1" id="KW-0472">Membrane</keyword>
<keyword evidence="1" id="KW-1133">Transmembrane helix</keyword>
<keyword evidence="1" id="KW-0812">Transmembrane</keyword>
<evidence type="ECO:0000313" key="2">
    <source>
        <dbReference type="EMBL" id="HJF15177.1"/>
    </source>
</evidence>
<reference evidence="2" key="1">
    <citation type="journal article" date="2021" name="PeerJ">
        <title>Extensive microbial diversity within the chicken gut microbiome revealed by metagenomics and culture.</title>
        <authorList>
            <person name="Gilroy R."/>
            <person name="Ravi A."/>
            <person name="Getino M."/>
            <person name="Pursley I."/>
            <person name="Horton D.L."/>
            <person name="Alikhan N.F."/>
            <person name="Baker D."/>
            <person name="Gharbi K."/>
            <person name="Hall N."/>
            <person name="Watson M."/>
            <person name="Adriaenssens E.M."/>
            <person name="Foster-Nyarko E."/>
            <person name="Jarju S."/>
            <person name="Secka A."/>
            <person name="Antonio M."/>
            <person name="Oren A."/>
            <person name="Chaudhuri R.R."/>
            <person name="La Ragione R."/>
            <person name="Hildebrand F."/>
            <person name="Pallen M.J."/>
        </authorList>
    </citation>
    <scope>NUCLEOTIDE SEQUENCE</scope>
    <source>
        <strain evidence="2">ChiHjej13B12-14962</strain>
    </source>
</reference>
<dbReference type="AlphaFoldDB" id="A0A921FPN8"/>
<feature type="transmembrane region" description="Helical" evidence="1">
    <location>
        <begin position="47"/>
        <end position="67"/>
    </location>
</feature>
<dbReference type="EMBL" id="DYXC01000116">
    <property type="protein sequence ID" value="HJF15177.1"/>
    <property type="molecule type" value="Genomic_DNA"/>
</dbReference>
<reference evidence="2" key="2">
    <citation type="submission" date="2021-09" db="EMBL/GenBank/DDBJ databases">
        <authorList>
            <person name="Gilroy R."/>
        </authorList>
    </citation>
    <scope>NUCLEOTIDE SEQUENCE</scope>
    <source>
        <strain evidence="2">ChiHjej13B12-14962</strain>
    </source>
</reference>
<proteinExistence type="predicted"/>
<comment type="caution">
    <text evidence="2">The sequence shown here is derived from an EMBL/GenBank/DDBJ whole genome shotgun (WGS) entry which is preliminary data.</text>
</comment>
<name>A0A921FPN8_9MICC</name>
<feature type="transmembrane region" description="Helical" evidence="1">
    <location>
        <begin position="23"/>
        <end position="41"/>
    </location>
</feature>